<dbReference type="InterPro" id="IPR021471">
    <property type="entry name" value="DUF3124"/>
</dbReference>
<keyword evidence="3" id="KW-1185">Reference proteome</keyword>
<protein>
    <submittedName>
        <fullName evidence="2">DUF3124 domain-containing protein</fullName>
    </submittedName>
</protein>
<reference evidence="2 3" key="1">
    <citation type="journal article" date="2019" name="PLoS ONE">
        <title>Pup mortality in New Zealand sea lions (Phocarctos hookeri) at Enderby Island, Auckland Islands, 2013-18.</title>
        <authorList>
            <person name="Michael S.A."/>
            <person name="Hayman D.T.S."/>
            <person name="Gray R."/>
            <person name="Zhang J."/>
            <person name="Rogers L."/>
            <person name="Roe W.D."/>
        </authorList>
    </citation>
    <scope>NUCLEOTIDE SEQUENCE [LARGE SCALE GENOMIC DNA]</scope>
    <source>
        <strain evidence="2 3">SM868</strain>
    </source>
</reference>
<comment type="caution">
    <text evidence="2">The sequence shown here is derived from an EMBL/GenBank/DDBJ whole genome shotgun (WGS) entry which is preliminary data.</text>
</comment>
<evidence type="ECO:0000313" key="2">
    <source>
        <dbReference type="EMBL" id="MUG32059.1"/>
    </source>
</evidence>
<keyword evidence="1" id="KW-0732">Signal</keyword>
<proteinExistence type="predicted"/>
<dbReference type="AlphaFoldDB" id="A0A844LZB5"/>
<dbReference type="Pfam" id="PF11322">
    <property type="entry name" value="DUF3124"/>
    <property type="match status" value="1"/>
</dbReference>
<feature type="signal peptide" evidence="1">
    <location>
        <begin position="1"/>
        <end position="21"/>
    </location>
</feature>
<accession>A0A844LZB5</accession>
<gene>
    <name evidence="2" type="ORF">GB996_04540</name>
</gene>
<dbReference type="Proteomes" id="UP000442109">
    <property type="component" value="Unassembled WGS sequence"/>
</dbReference>
<dbReference type="PROSITE" id="PS51257">
    <property type="entry name" value="PROKAR_LIPOPROTEIN"/>
    <property type="match status" value="1"/>
</dbReference>
<evidence type="ECO:0000313" key="3">
    <source>
        <dbReference type="Proteomes" id="UP000442109"/>
    </source>
</evidence>
<organism evidence="2 3">
    <name type="scientific">Psychrobacter sanguinis</name>
    <dbReference type="NCBI Taxonomy" id="861445"/>
    <lineage>
        <taxon>Bacteria</taxon>
        <taxon>Pseudomonadati</taxon>
        <taxon>Pseudomonadota</taxon>
        <taxon>Gammaproteobacteria</taxon>
        <taxon>Moraxellales</taxon>
        <taxon>Moraxellaceae</taxon>
        <taxon>Psychrobacter</taxon>
    </lineage>
</organism>
<sequence>MKILSALATLLLVTGLSACNAPEHDPNILYSDEHKDPIKQLEIDKVPAGNMPYQKLFYVPVYSNIYVDEDNPKVMLSATLSIRNTSLSHKIYITKIDYYNTKGDYVRPYLTKSIELPPMGTLNYIVEKLDDTGGDGANFVVAVESSEKKTKPLVETIMIGTFSNKGFSFTGQATTIEDSGGKNYFGTK</sequence>
<dbReference type="EMBL" id="WFKQ01000002">
    <property type="protein sequence ID" value="MUG32059.1"/>
    <property type="molecule type" value="Genomic_DNA"/>
</dbReference>
<dbReference type="RefSeq" id="WP_155586958.1">
    <property type="nucleotide sequence ID" value="NZ_WFKQ01000002.1"/>
</dbReference>
<evidence type="ECO:0000256" key="1">
    <source>
        <dbReference type="SAM" id="SignalP"/>
    </source>
</evidence>
<name>A0A844LZB5_9GAMM</name>
<feature type="chain" id="PRO_5032811479" evidence="1">
    <location>
        <begin position="22"/>
        <end position="188"/>
    </location>
</feature>
<dbReference type="OrthoDB" id="283474at2"/>